<dbReference type="EMBL" id="RCMK01000863">
    <property type="protein sequence ID" value="KAG2909592.1"/>
    <property type="molecule type" value="Genomic_DNA"/>
</dbReference>
<reference evidence="6" key="2">
    <citation type="submission" date="2018-05" db="EMBL/GenBank/DDBJ databases">
        <title>Effector identification in a new, highly contiguous assembly of the strawberry crown rot pathogen Phytophthora cactorum.</title>
        <authorList>
            <person name="Armitage A.D."/>
            <person name="Nellist C.F."/>
            <person name="Bates H."/>
            <person name="Vickerstaff R.J."/>
            <person name="Harrison R.J."/>
        </authorList>
    </citation>
    <scope>NUCLEOTIDE SEQUENCE</scope>
    <source>
        <strain evidence="2">15-7</strain>
        <strain evidence="3">4032</strain>
        <strain evidence="4">4040</strain>
        <strain evidence="5">P415</strain>
        <strain evidence="6">P421</strain>
    </source>
</reference>
<evidence type="ECO:0000313" key="2">
    <source>
        <dbReference type="EMBL" id="KAG2844608.1"/>
    </source>
</evidence>
<sequence length="257" mass="28892">MQEDLHQVNLPESMKTALHVQHLSRPASQWYLSEFHTLRDRSLASVGRALKREFGSKLSKAQIGQMVASEKKKATEKYREYSLRLRDMATTATWDGVETTDSNNLALSSFITNAWRKHTDNLRLVIREDSNYPIHEFDRAITKLCSIAGHQGALTFQQRPIHQSKPAPENAQLLLGKRKSSDEAGRSGGSFKRRDYSRSRCGTCGELGHTTGYHDRFIALKSSGMANVARSSEDSDLPAQVNNGVNEQKELEPNSFD</sequence>
<dbReference type="Proteomes" id="UP000251314">
    <property type="component" value="Unassembled WGS sequence"/>
</dbReference>
<evidence type="ECO:0000256" key="1">
    <source>
        <dbReference type="SAM" id="MobiDB-lite"/>
    </source>
</evidence>
<organism evidence="7 8">
    <name type="scientific">Phytophthora cactorum</name>
    <dbReference type="NCBI Taxonomy" id="29920"/>
    <lineage>
        <taxon>Eukaryota</taxon>
        <taxon>Sar</taxon>
        <taxon>Stramenopiles</taxon>
        <taxon>Oomycota</taxon>
        <taxon>Peronosporomycetes</taxon>
        <taxon>Peronosporales</taxon>
        <taxon>Peronosporaceae</taxon>
        <taxon>Phytophthora</taxon>
    </lineage>
</organism>
<evidence type="ECO:0000313" key="8">
    <source>
        <dbReference type="Proteomes" id="UP000251314"/>
    </source>
</evidence>
<reference evidence="7 8" key="1">
    <citation type="submission" date="2018-01" db="EMBL/GenBank/DDBJ databases">
        <title>Draft genome of the strawberry crown rot pathogen Phytophthora cactorum.</title>
        <authorList>
            <person name="Armitage A.D."/>
            <person name="Lysoe E."/>
            <person name="Nellist C.F."/>
            <person name="Harrison R.J."/>
            <person name="Brurberg M.B."/>
        </authorList>
    </citation>
    <scope>NUCLEOTIDE SEQUENCE [LARGE SCALE GENOMIC DNA]</scope>
    <source>
        <strain evidence="7 8">10300</strain>
    </source>
</reference>
<evidence type="ECO:0000313" key="5">
    <source>
        <dbReference type="EMBL" id="KAG2968315.1"/>
    </source>
</evidence>
<dbReference type="EMBL" id="RCMG01000856">
    <property type="protein sequence ID" value="KAG2844608.1"/>
    <property type="molecule type" value="Genomic_DNA"/>
</dbReference>
<dbReference type="Proteomes" id="UP000760860">
    <property type="component" value="Unassembled WGS sequence"/>
</dbReference>
<name>A0A329RKV1_9STRA</name>
<evidence type="ECO:0000313" key="6">
    <source>
        <dbReference type="EMBL" id="KAG3211834.1"/>
    </source>
</evidence>
<proteinExistence type="predicted"/>
<dbReference type="OrthoDB" id="98940at2759"/>
<dbReference type="Proteomes" id="UP000774804">
    <property type="component" value="Unassembled WGS sequence"/>
</dbReference>
<feature type="region of interest" description="Disordered" evidence="1">
    <location>
        <begin position="228"/>
        <end position="257"/>
    </location>
</feature>
<dbReference type="Proteomes" id="UP000697107">
    <property type="component" value="Unassembled WGS sequence"/>
</dbReference>
<protein>
    <submittedName>
        <fullName evidence="7">Uncharacterized protein</fullName>
    </submittedName>
</protein>
<dbReference type="Proteomes" id="UP000736787">
    <property type="component" value="Unassembled WGS sequence"/>
</dbReference>
<dbReference type="EMBL" id="RCMI01000870">
    <property type="protein sequence ID" value="KAG2895542.1"/>
    <property type="molecule type" value="Genomic_DNA"/>
</dbReference>
<comment type="caution">
    <text evidence="7">The sequence shown here is derived from an EMBL/GenBank/DDBJ whole genome shotgun (WGS) entry which is preliminary data.</text>
</comment>
<evidence type="ECO:0000313" key="7">
    <source>
        <dbReference type="EMBL" id="RAW25224.1"/>
    </source>
</evidence>
<dbReference type="EMBL" id="MJFZ01000777">
    <property type="protein sequence ID" value="RAW25224.1"/>
    <property type="molecule type" value="Genomic_DNA"/>
</dbReference>
<dbReference type="EMBL" id="RCML01000870">
    <property type="protein sequence ID" value="KAG2968315.1"/>
    <property type="molecule type" value="Genomic_DNA"/>
</dbReference>
<accession>A0A329RKV1</accession>
<dbReference type="Proteomes" id="UP000735874">
    <property type="component" value="Unassembled WGS sequence"/>
</dbReference>
<gene>
    <name evidence="7" type="ORF">PC110_g18353</name>
    <name evidence="2" type="ORF">PC113_g18360</name>
    <name evidence="3" type="ORF">PC115_g17786</name>
    <name evidence="4" type="ORF">PC117_g19612</name>
    <name evidence="5" type="ORF">PC118_g18085</name>
    <name evidence="6" type="ORF">PC129_g17197</name>
</gene>
<evidence type="ECO:0000313" key="4">
    <source>
        <dbReference type="EMBL" id="KAG2909592.1"/>
    </source>
</evidence>
<dbReference type="AlphaFoldDB" id="A0A329RKV1"/>
<evidence type="ECO:0000313" key="3">
    <source>
        <dbReference type="EMBL" id="KAG2895542.1"/>
    </source>
</evidence>
<feature type="compositionally biased region" description="Basic and acidic residues" evidence="1">
    <location>
        <begin position="247"/>
        <end position="257"/>
    </location>
</feature>
<dbReference type="EMBL" id="RCMV01000907">
    <property type="protein sequence ID" value="KAG3211834.1"/>
    <property type="molecule type" value="Genomic_DNA"/>
</dbReference>
<dbReference type="VEuPathDB" id="FungiDB:PC110_g18353"/>
<keyword evidence="8" id="KW-1185">Reference proteome</keyword>
<feature type="region of interest" description="Disordered" evidence="1">
    <location>
        <begin position="176"/>
        <end position="198"/>
    </location>
</feature>